<evidence type="ECO:0000256" key="5">
    <source>
        <dbReference type="SAM" id="SignalP"/>
    </source>
</evidence>
<reference evidence="6" key="1">
    <citation type="submission" date="2023-01" db="EMBL/GenBank/DDBJ databases">
        <title>The diversity of Class Acidimicrobiia in South China Sea sediment environments and the proposal of Iamia marina sp. nov., a novel species of the genus Iamia.</title>
        <authorList>
            <person name="He Y."/>
            <person name="Tian X."/>
        </authorList>
    </citation>
    <scope>NUCLEOTIDE SEQUENCE</scope>
    <source>
        <strain evidence="6">DSM 19957</strain>
    </source>
</reference>
<keyword evidence="7" id="KW-1185">Reference proteome</keyword>
<dbReference type="InterPro" id="IPR001940">
    <property type="entry name" value="Peptidase_S1C"/>
</dbReference>
<proteinExistence type="inferred from homology"/>
<dbReference type="PRINTS" id="PR00834">
    <property type="entry name" value="PROTEASES2C"/>
</dbReference>
<dbReference type="SUPFAM" id="SSF50494">
    <property type="entry name" value="Trypsin-like serine proteases"/>
    <property type="match status" value="1"/>
</dbReference>
<dbReference type="GO" id="GO:0006508">
    <property type="term" value="P:proteolysis"/>
    <property type="evidence" value="ECO:0007669"/>
    <property type="project" value="UniProtKB-KW"/>
</dbReference>
<dbReference type="RefSeq" id="WP_272735068.1">
    <property type="nucleotide sequence ID" value="NZ_CP116942.1"/>
</dbReference>
<dbReference type="AlphaFoldDB" id="A0AAF0BSN8"/>
<dbReference type="InterPro" id="IPR009003">
    <property type="entry name" value="Peptidase_S1_PA"/>
</dbReference>
<dbReference type="InterPro" id="IPR043504">
    <property type="entry name" value="Peptidase_S1_PA_chymotrypsin"/>
</dbReference>
<dbReference type="Pfam" id="PF13365">
    <property type="entry name" value="Trypsin_2"/>
    <property type="match status" value="1"/>
</dbReference>
<keyword evidence="3" id="KW-0378">Hydrolase</keyword>
<feature type="compositionally biased region" description="Acidic residues" evidence="4">
    <location>
        <begin position="295"/>
        <end position="311"/>
    </location>
</feature>
<feature type="signal peptide" evidence="5">
    <location>
        <begin position="1"/>
        <end position="21"/>
    </location>
</feature>
<dbReference type="Gene3D" id="2.60.120.380">
    <property type="match status" value="1"/>
</dbReference>
<organism evidence="6 7">
    <name type="scientific">Iamia majanohamensis</name>
    <dbReference type="NCBI Taxonomy" id="467976"/>
    <lineage>
        <taxon>Bacteria</taxon>
        <taxon>Bacillati</taxon>
        <taxon>Actinomycetota</taxon>
        <taxon>Acidimicrobiia</taxon>
        <taxon>Acidimicrobiales</taxon>
        <taxon>Iamiaceae</taxon>
        <taxon>Iamia</taxon>
    </lineage>
</organism>
<feature type="chain" id="PRO_5042164437" evidence="5">
    <location>
        <begin position="22"/>
        <end position="470"/>
    </location>
</feature>
<dbReference type="PANTHER" id="PTHR43343:SF3">
    <property type="entry name" value="PROTEASE DO-LIKE 8, CHLOROPLASTIC"/>
    <property type="match status" value="1"/>
</dbReference>
<comment type="similarity">
    <text evidence="1">Belongs to the peptidase S1C family.</text>
</comment>
<dbReference type="GO" id="GO:0004252">
    <property type="term" value="F:serine-type endopeptidase activity"/>
    <property type="evidence" value="ECO:0007669"/>
    <property type="project" value="InterPro"/>
</dbReference>
<gene>
    <name evidence="6" type="ORF">PO878_13645</name>
</gene>
<dbReference type="Gene3D" id="2.40.10.10">
    <property type="entry name" value="Trypsin-like serine proteases"/>
    <property type="match status" value="2"/>
</dbReference>
<evidence type="ECO:0000313" key="7">
    <source>
        <dbReference type="Proteomes" id="UP001216390"/>
    </source>
</evidence>
<evidence type="ECO:0000313" key="6">
    <source>
        <dbReference type="EMBL" id="WCO65542.1"/>
    </source>
</evidence>
<name>A0AAF0BSN8_9ACTN</name>
<feature type="region of interest" description="Disordered" evidence="4">
    <location>
        <begin position="295"/>
        <end position="323"/>
    </location>
</feature>
<evidence type="ECO:0000256" key="3">
    <source>
        <dbReference type="ARBA" id="ARBA00022801"/>
    </source>
</evidence>
<dbReference type="KEGG" id="ima:PO878_13645"/>
<dbReference type="PROSITE" id="PS51257">
    <property type="entry name" value="PROKAR_LIPOPROTEIN"/>
    <property type="match status" value="1"/>
</dbReference>
<dbReference type="EMBL" id="CP116942">
    <property type="protein sequence ID" value="WCO65542.1"/>
    <property type="molecule type" value="Genomic_DNA"/>
</dbReference>
<keyword evidence="2 6" id="KW-0645">Protease</keyword>
<dbReference type="Proteomes" id="UP001216390">
    <property type="component" value="Chromosome"/>
</dbReference>
<dbReference type="InterPro" id="IPR051201">
    <property type="entry name" value="Chloro_Bact_Ser_Proteases"/>
</dbReference>
<dbReference type="PANTHER" id="PTHR43343">
    <property type="entry name" value="PEPTIDASE S12"/>
    <property type="match status" value="1"/>
</dbReference>
<sequence>MTTRRWAAAVALLVALGLAGCSDDSGDGGAYIAPSSGADLDGSQVLARVGPGVALVQTPLGSGSAVLLEDGHLVTNAHVVDPFPSVEVSFGDDDPTEVPVVGVDLAADVAVLGPVETDADGLALRDAAAVAPGADLYLVGHPGDVDQPEVTIARGVLSRRREAPTWGLSFLQTDAAIGEGQSGGAVVDGQGEVVGISGSSLDDQFALALEGDDAADAVEAILDGDGSEQLELPAADDVEEGPFEVEQDVGSGTSVLYVPADEVDGELTVEVDGAEGVAVDVMTLDGYREAWNEVAADDADPEATDPDEDGTEPTPEAAPGRWDLEVDGDVPLVVYVDARSTAVDAVDVELSVPAAPLPLPEDASEDLAVGDAAEGTVSMLGEANTYLVDLEEGDEVEVTVSSAVGDMAFAVVPPGDREAPGEEVDDGGGGLFDLDASEVLTADEDGTYAVQVYAVDGYSTDYRIAVTEAG</sequence>
<protein>
    <submittedName>
        <fullName evidence="6">Serine protease</fullName>
    </submittedName>
</protein>
<accession>A0AAF0BSN8</accession>
<evidence type="ECO:0000256" key="2">
    <source>
        <dbReference type="ARBA" id="ARBA00022670"/>
    </source>
</evidence>
<keyword evidence="5" id="KW-0732">Signal</keyword>
<evidence type="ECO:0000256" key="4">
    <source>
        <dbReference type="SAM" id="MobiDB-lite"/>
    </source>
</evidence>
<evidence type="ECO:0000256" key="1">
    <source>
        <dbReference type="ARBA" id="ARBA00010541"/>
    </source>
</evidence>